<keyword evidence="1" id="KW-1133">Transmembrane helix</keyword>
<evidence type="ECO:0000313" key="3">
    <source>
        <dbReference type="Proteomes" id="UP000759273"/>
    </source>
</evidence>
<organism evidence="2 3">
    <name type="scientific">Subdoligranulum variabile</name>
    <dbReference type="NCBI Taxonomy" id="214851"/>
    <lineage>
        <taxon>Bacteria</taxon>
        <taxon>Bacillati</taxon>
        <taxon>Bacillota</taxon>
        <taxon>Clostridia</taxon>
        <taxon>Eubacteriales</taxon>
        <taxon>Oscillospiraceae</taxon>
        <taxon>Subdoligranulum</taxon>
    </lineage>
</organism>
<dbReference type="AlphaFoldDB" id="A0A943D757"/>
<name>A0A943D757_9FIRM</name>
<evidence type="ECO:0008006" key="4">
    <source>
        <dbReference type="Google" id="ProtNLM"/>
    </source>
</evidence>
<dbReference type="EMBL" id="JAGZGG010000003">
    <property type="protein sequence ID" value="MBS5331247.1"/>
    <property type="molecule type" value="Genomic_DNA"/>
</dbReference>
<accession>A0A943D757</accession>
<dbReference type="Proteomes" id="UP000759273">
    <property type="component" value="Unassembled WGS sequence"/>
</dbReference>
<gene>
    <name evidence="2" type="ORF">KHY36_01795</name>
</gene>
<protein>
    <recommendedName>
        <fullName evidence="4">Cell division protein FtsL</fullName>
    </recommendedName>
</protein>
<sequence>MTTVLLHSGAAAPKLETPRPQVKVVRGGNRGLNRARRFAQATLRTLALAIVLGLVVSVLYSHAKLTELSGQINEVNTQLAAAQSEYDYLSTKMNDITSRASLQEVAEGQLGLVKLDPSQITYVQLEDQSIIEKSSSSAVRLLDKVRTAALNLLDGLNP</sequence>
<comment type="caution">
    <text evidence="2">The sequence shown here is derived from an EMBL/GenBank/DDBJ whole genome shotgun (WGS) entry which is preliminary data.</text>
</comment>
<reference evidence="2" key="1">
    <citation type="submission" date="2021-02" db="EMBL/GenBank/DDBJ databases">
        <title>Infant gut strain persistence is associated with maternal origin, phylogeny, and functional potential including surface adhesion and iron acquisition.</title>
        <authorList>
            <person name="Lou Y.C."/>
        </authorList>
    </citation>
    <scope>NUCLEOTIDE SEQUENCE</scope>
    <source>
        <strain evidence="2">L3_101_000M1_dasL3_101_000M1_concoct_87</strain>
    </source>
</reference>
<keyword evidence="1" id="KW-0472">Membrane</keyword>
<evidence type="ECO:0000313" key="2">
    <source>
        <dbReference type="EMBL" id="MBS5331247.1"/>
    </source>
</evidence>
<feature type="transmembrane region" description="Helical" evidence="1">
    <location>
        <begin position="41"/>
        <end position="60"/>
    </location>
</feature>
<keyword evidence="1" id="KW-0812">Transmembrane</keyword>
<proteinExistence type="predicted"/>
<evidence type="ECO:0000256" key="1">
    <source>
        <dbReference type="SAM" id="Phobius"/>
    </source>
</evidence>